<dbReference type="SUPFAM" id="SSF54001">
    <property type="entry name" value="Cysteine proteinases"/>
    <property type="match status" value="1"/>
</dbReference>
<gene>
    <name evidence="7" type="ORF">AOA14_12580</name>
</gene>
<keyword evidence="2" id="KW-0645">Protease</keyword>
<accession>A0A142W086</accession>
<organism evidence="7 8">
    <name type="scientific">Sphingopyxis terrae subsp. terrae NBRC 15098</name>
    <dbReference type="NCBI Taxonomy" id="1219058"/>
    <lineage>
        <taxon>Bacteria</taxon>
        <taxon>Pseudomonadati</taxon>
        <taxon>Pseudomonadota</taxon>
        <taxon>Alphaproteobacteria</taxon>
        <taxon>Sphingomonadales</taxon>
        <taxon>Sphingomonadaceae</taxon>
        <taxon>Sphingopyxis</taxon>
    </lineage>
</organism>
<protein>
    <submittedName>
        <fullName evidence="7">Cell wall hydrolase</fullName>
    </submittedName>
</protein>
<dbReference type="RefSeq" id="WP_238929650.1">
    <property type="nucleotide sequence ID" value="NZ_CP013342.1"/>
</dbReference>
<dbReference type="PANTHER" id="PTHR47053:SF1">
    <property type="entry name" value="MUREIN DD-ENDOPEPTIDASE MEPH-RELATED"/>
    <property type="match status" value="1"/>
</dbReference>
<dbReference type="PANTHER" id="PTHR47053">
    <property type="entry name" value="MUREIN DD-ENDOPEPTIDASE MEPH-RELATED"/>
    <property type="match status" value="1"/>
</dbReference>
<dbReference type="AlphaFoldDB" id="A0A142W086"/>
<evidence type="ECO:0000259" key="6">
    <source>
        <dbReference type="PROSITE" id="PS51935"/>
    </source>
</evidence>
<evidence type="ECO:0000256" key="1">
    <source>
        <dbReference type="ARBA" id="ARBA00007074"/>
    </source>
</evidence>
<evidence type="ECO:0000256" key="5">
    <source>
        <dbReference type="SAM" id="MobiDB-lite"/>
    </source>
</evidence>
<dbReference type="InterPro" id="IPR038765">
    <property type="entry name" value="Papain-like_cys_pep_sf"/>
</dbReference>
<dbReference type="InterPro" id="IPR000064">
    <property type="entry name" value="NLP_P60_dom"/>
</dbReference>
<feature type="region of interest" description="Disordered" evidence="5">
    <location>
        <begin position="1"/>
        <end position="21"/>
    </location>
</feature>
<proteinExistence type="inferred from homology"/>
<dbReference type="KEGG" id="ster:AOA14_12580"/>
<comment type="similarity">
    <text evidence="1">Belongs to the peptidase C40 family.</text>
</comment>
<keyword evidence="3 7" id="KW-0378">Hydrolase</keyword>
<dbReference type="Gene3D" id="3.90.1720.10">
    <property type="entry name" value="endopeptidase domain like (from Nostoc punctiforme)"/>
    <property type="match status" value="1"/>
</dbReference>
<sequence length="314" mass="32457">MNADSGDNLATNRVRMGRPGVAGAGRDRFGLAGTSQSYDPRIVAIRPDLADIAVAGKYFAPHYAAPMMMSSILPAAVLRGTPSPDAEQTSELLYGEGFALLDLTGGWAWGYSLADHYVGYLAADALGAPIAPTHRVAATEAIFHSAPDAASGGSAVLPMGALVMGEIAGEWLATAHGYLPLGALVDADSQVADAAAVAEAMIGAPYLFGGRTKRGIDCSGLVQLAWAAAGVQLPRDSDLQLSALGADKDVAQGDLRRGDLVFFPGHVGIMADADTIIHSSRRWMAVQAEPLADVVARSAAKGHEPAVTGCKRPR</sequence>
<dbReference type="InterPro" id="IPR051202">
    <property type="entry name" value="Peptidase_C40"/>
</dbReference>
<dbReference type="InterPro" id="IPR041382">
    <property type="entry name" value="SH3_16"/>
</dbReference>
<dbReference type="Pfam" id="PF18348">
    <property type="entry name" value="SH3_16"/>
    <property type="match status" value="1"/>
</dbReference>
<evidence type="ECO:0000313" key="7">
    <source>
        <dbReference type="EMBL" id="AMU95444.1"/>
    </source>
</evidence>
<reference evidence="7 8" key="2">
    <citation type="journal article" date="2016" name="Genome Announc.">
        <title>Complete Genome Sequence of Sphingopyxis terrae Strain 203-1 (NBRC 111660), a Polyethylene Glycol Degrader.</title>
        <authorList>
            <person name="Ohtsubo Y."/>
            <person name="Nonoyama S."/>
            <person name="Nagata Y."/>
            <person name="Numata M."/>
            <person name="Tsuchikane K."/>
            <person name="Hosoyama A."/>
            <person name="Yamazoe A."/>
            <person name="Tsuda M."/>
            <person name="Fujita N."/>
            <person name="Kawai F."/>
        </authorList>
    </citation>
    <scope>NUCLEOTIDE SEQUENCE [LARGE SCALE GENOMIC DNA]</scope>
    <source>
        <strain evidence="7 8">203-1</strain>
    </source>
</reference>
<dbReference type="PROSITE" id="PS51935">
    <property type="entry name" value="NLPC_P60"/>
    <property type="match status" value="1"/>
</dbReference>
<reference evidence="8" key="1">
    <citation type="submission" date="2015-11" db="EMBL/GenBank/DDBJ databases">
        <title>Complete genome sequence of a polyethylene glycol-degrading strain Sphingopyxis terrae strain 203-1 (NBRC 15098).</title>
        <authorList>
            <person name="Yoshiyuki O."/>
            <person name="Shouta N."/>
            <person name="Nagata Y."/>
            <person name="Numata M."/>
            <person name="Tsuchikane K."/>
            <person name="Hosoyama A."/>
            <person name="Yamazoe A."/>
            <person name="Tsuda M."/>
            <person name="Fujita N."/>
            <person name="Kawai F."/>
        </authorList>
    </citation>
    <scope>NUCLEOTIDE SEQUENCE [LARGE SCALE GENOMIC DNA]</scope>
    <source>
        <strain evidence="8">203-1</strain>
    </source>
</reference>
<evidence type="ECO:0000256" key="2">
    <source>
        <dbReference type="ARBA" id="ARBA00022670"/>
    </source>
</evidence>
<evidence type="ECO:0000313" key="8">
    <source>
        <dbReference type="Proteomes" id="UP000076234"/>
    </source>
</evidence>
<feature type="domain" description="NlpC/P60" evidence="6">
    <location>
        <begin position="188"/>
        <end position="314"/>
    </location>
</feature>
<dbReference type="Pfam" id="PF00877">
    <property type="entry name" value="NLPC_P60"/>
    <property type="match status" value="1"/>
</dbReference>
<keyword evidence="4" id="KW-0788">Thiol protease</keyword>
<name>A0A142W086_9SPHN</name>
<evidence type="ECO:0000256" key="4">
    <source>
        <dbReference type="ARBA" id="ARBA00022807"/>
    </source>
</evidence>
<evidence type="ECO:0000256" key="3">
    <source>
        <dbReference type="ARBA" id="ARBA00022801"/>
    </source>
</evidence>
<dbReference type="GO" id="GO:0006508">
    <property type="term" value="P:proteolysis"/>
    <property type="evidence" value="ECO:0007669"/>
    <property type="project" value="UniProtKB-KW"/>
</dbReference>
<dbReference type="EMBL" id="CP013342">
    <property type="protein sequence ID" value="AMU95444.1"/>
    <property type="molecule type" value="Genomic_DNA"/>
</dbReference>
<dbReference type="STRING" id="1219058.AOA14_12580"/>
<dbReference type="Proteomes" id="UP000076234">
    <property type="component" value="Chromosome"/>
</dbReference>
<dbReference type="GO" id="GO:0008234">
    <property type="term" value="F:cysteine-type peptidase activity"/>
    <property type="evidence" value="ECO:0007669"/>
    <property type="project" value="UniProtKB-KW"/>
</dbReference>